<evidence type="ECO:0000256" key="2">
    <source>
        <dbReference type="ARBA" id="ARBA00010740"/>
    </source>
</evidence>
<name>A0A3R8LST7_9BURK</name>
<comment type="caution">
    <text evidence="7">The sequence shown here is derived from an EMBL/GenBank/DDBJ whole genome shotgun (WGS) entry which is preliminary data.</text>
</comment>
<dbReference type="EMBL" id="RRUE01000001">
    <property type="protein sequence ID" value="RRN45884.1"/>
    <property type="molecule type" value="Genomic_DNA"/>
</dbReference>
<comment type="similarity">
    <text evidence="2">Belongs to the DUF177 domain family.</text>
</comment>
<keyword evidence="4" id="KW-0690">Ribosome biogenesis</keyword>
<evidence type="ECO:0000256" key="1">
    <source>
        <dbReference type="ARBA" id="ARBA00002868"/>
    </source>
</evidence>
<comment type="function">
    <text evidence="1">Plays a role in synthesis, processing and/or stability of 23S rRNA.</text>
</comment>
<accession>A0A3R8LST7</accession>
<evidence type="ECO:0000256" key="5">
    <source>
        <dbReference type="ARBA" id="ARBA00031841"/>
    </source>
</evidence>
<evidence type="ECO:0000256" key="3">
    <source>
        <dbReference type="ARBA" id="ARBA00015716"/>
    </source>
</evidence>
<dbReference type="GO" id="GO:0042254">
    <property type="term" value="P:ribosome biogenesis"/>
    <property type="evidence" value="ECO:0007669"/>
    <property type="project" value="UniProtKB-KW"/>
</dbReference>
<evidence type="ECO:0000256" key="6">
    <source>
        <dbReference type="SAM" id="MobiDB-lite"/>
    </source>
</evidence>
<proteinExistence type="inferred from homology"/>
<protein>
    <recommendedName>
        <fullName evidence="3">Large ribosomal RNA subunit accumulation protein YceD</fullName>
    </recommendedName>
    <alternativeName>
        <fullName evidence="5">23S rRNA accumulation protein YceD</fullName>
    </alternativeName>
</protein>
<evidence type="ECO:0000313" key="7">
    <source>
        <dbReference type="EMBL" id="RRN45884.1"/>
    </source>
</evidence>
<dbReference type="AlphaFoldDB" id="A0A3R8LST7"/>
<organism evidence="7 8">
    <name type="scientific">Lautropia dentalis</name>
    <dbReference type="NCBI Taxonomy" id="2490857"/>
    <lineage>
        <taxon>Bacteria</taxon>
        <taxon>Pseudomonadati</taxon>
        <taxon>Pseudomonadota</taxon>
        <taxon>Betaproteobacteria</taxon>
        <taxon>Burkholderiales</taxon>
        <taxon>Burkholderiaceae</taxon>
        <taxon>Lautropia</taxon>
    </lineage>
</organism>
<keyword evidence="8" id="KW-1185">Reference proteome</keyword>
<reference evidence="7 8" key="1">
    <citation type="submission" date="2018-11" db="EMBL/GenBank/DDBJ databases">
        <title>Genome sequencing of Lautropia sp. KCOM 2505 (= ChDC F240).</title>
        <authorList>
            <person name="Kook J.-K."/>
            <person name="Park S.-N."/>
            <person name="Lim Y.K."/>
        </authorList>
    </citation>
    <scope>NUCLEOTIDE SEQUENCE [LARGE SCALE GENOMIC DNA]</scope>
    <source>
        <strain evidence="7 8">KCOM 2505</strain>
    </source>
</reference>
<feature type="region of interest" description="Disordered" evidence="6">
    <location>
        <begin position="1"/>
        <end position="24"/>
    </location>
</feature>
<gene>
    <name evidence="7" type="ORF">EHV23_07105</name>
</gene>
<dbReference type="InterPro" id="IPR039255">
    <property type="entry name" value="YceD_bac"/>
</dbReference>
<dbReference type="Proteomes" id="UP000270261">
    <property type="component" value="Unassembled WGS sequence"/>
</dbReference>
<dbReference type="PANTHER" id="PTHR38099:SF1">
    <property type="entry name" value="LARGE RIBOSOMAL RNA SUBUNIT ACCUMULATION PROTEIN YCED"/>
    <property type="match status" value="1"/>
</dbReference>
<evidence type="ECO:0000313" key="8">
    <source>
        <dbReference type="Proteomes" id="UP000270261"/>
    </source>
</evidence>
<dbReference type="OrthoDB" id="5297600at2"/>
<dbReference type="GO" id="GO:0005829">
    <property type="term" value="C:cytosol"/>
    <property type="evidence" value="ECO:0007669"/>
    <property type="project" value="TreeGrafter"/>
</dbReference>
<dbReference type="Pfam" id="PF02620">
    <property type="entry name" value="YceD"/>
    <property type="match status" value="1"/>
</dbReference>
<evidence type="ECO:0000256" key="4">
    <source>
        <dbReference type="ARBA" id="ARBA00022517"/>
    </source>
</evidence>
<dbReference type="RefSeq" id="WP_125095311.1">
    <property type="nucleotide sequence ID" value="NZ_RRUE01000001.1"/>
</dbReference>
<sequence>MNSSRAVPSPAGSQEAAFTGDPLPEGLAPDIDPVRFARAGERLAGVTLASRMPRLLASGVLDGAMVVHWQLRGENARDELDRVRQFLVLSLQFAPVLACGRCLGPLAVDELSISRRFRLAATERQADLEDPEAGADVDVIAATPRLDLAALIEEEAMLMLPMAVAHEVCPSPATLN</sequence>
<dbReference type="InterPro" id="IPR003772">
    <property type="entry name" value="YceD"/>
</dbReference>
<dbReference type="PANTHER" id="PTHR38099">
    <property type="entry name" value="LARGE RIBOSOMAL RNA SUBUNIT ACCUMULATION PROTEIN YCED"/>
    <property type="match status" value="1"/>
</dbReference>